<organism evidence="1 2">
    <name type="scientific">Panagrolaimus sp. PS1159</name>
    <dbReference type="NCBI Taxonomy" id="55785"/>
    <lineage>
        <taxon>Eukaryota</taxon>
        <taxon>Metazoa</taxon>
        <taxon>Ecdysozoa</taxon>
        <taxon>Nematoda</taxon>
        <taxon>Chromadorea</taxon>
        <taxon>Rhabditida</taxon>
        <taxon>Tylenchina</taxon>
        <taxon>Panagrolaimomorpha</taxon>
        <taxon>Panagrolaimoidea</taxon>
        <taxon>Panagrolaimidae</taxon>
        <taxon>Panagrolaimus</taxon>
    </lineage>
</organism>
<protein>
    <submittedName>
        <fullName evidence="2">Uncharacterized protein</fullName>
    </submittedName>
</protein>
<dbReference type="WBParaSite" id="PS1159_v2.g190.t1">
    <property type="protein sequence ID" value="PS1159_v2.g190.t1"/>
    <property type="gene ID" value="PS1159_v2.g190"/>
</dbReference>
<name>A0AC35FPC9_9BILA</name>
<accession>A0AC35FPC9</accession>
<dbReference type="Proteomes" id="UP000887580">
    <property type="component" value="Unplaced"/>
</dbReference>
<reference evidence="2" key="1">
    <citation type="submission" date="2022-11" db="UniProtKB">
        <authorList>
            <consortium name="WormBaseParasite"/>
        </authorList>
    </citation>
    <scope>IDENTIFICATION</scope>
</reference>
<evidence type="ECO:0000313" key="1">
    <source>
        <dbReference type="Proteomes" id="UP000887580"/>
    </source>
</evidence>
<evidence type="ECO:0000313" key="2">
    <source>
        <dbReference type="WBParaSite" id="PS1159_v2.g190.t1"/>
    </source>
</evidence>
<proteinExistence type="predicted"/>
<sequence length="437" mass="47837">MKLCFKILFCFYVLLSLGFLDASNDSVILDANFHDEVDGLLSSDGSVTATEEDKDIRLVGYGRVNLTLDDGELIFEVCSNCVATSRVCFETAETGIQTKLKCADISSYCTFEVRHENGKIFFGDAPVYKEDFGSPCLRPKIHSGAVQVVGIIKFDSCEPKIVDKMIKLYVSIDSSCPTTVINAKIHAPPTTTTSPTKVPSPTQSPDSAETSSFPDWGYIILAIAALIVTGAIIGCIAFYVYKKRQSSKRASQKPDETIPKATISKADVAAETPTKKNDDLESAKAEQTQIPKKEKKTKTQAPTTTEDAPIQKPKKQKKSKTPEPTTAEEVPAPTPSKQLPPPNPAACYPLVKRLIPRGMKSAKTDSLDETLKKDKTAMVESLVVSTGKHCLKADESDILRKMEADYPTNVQHDVMPSEVNLLCFPVSKMYEKMDTMA</sequence>